<dbReference type="KEGG" id="vg:80543731"/>
<accession>A0A7S7YFE7</accession>
<organism evidence="1 2">
    <name type="scientific">Medusavirus stheno T3</name>
    <dbReference type="NCBI Taxonomy" id="3069717"/>
    <lineage>
        <taxon>Viruses</taxon>
        <taxon>Varidnaviria</taxon>
        <taxon>Bamfordvirae</taxon>
        <taxon>Nucleocytoviricota</taxon>
        <taxon>Megaviricetes</taxon>
        <taxon>Mamonoviridae</taxon>
        <taxon>Medusavirus</taxon>
        <taxon>Medusavirus sthenus</taxon>
    </lineage>
</organism>
<sequence>MQWRAETYNTICGHQPPSVPSKSAIFCWSNEHDCVTVYVIPDSKIDSGRRRLLEDCNGLVSQDDEEDHPRVKELADLLWNPDRLEWSEYKSDLRTVGVIRGNITAVYNFSE</sequence>
<dbReference type="EMBL" id="MW018138">
    <property type="protein sequence ID" value="QPB44535.1"/>
    <property type="molecule type" value="Genomic_DNA"/>
</dbReference>
<reference evidence="1 2" key="1">
    <citation type="submission" date="2020-09" db="EMBL/GenBank/DDBJ databases">
        <authorList>
            <person name="Zhang R."/>
            <person name="Garcia K."/>
            <person name="Ogata H."/>
        </authorList>
    </citation>
    <scope>NUCLEOTIDE SEQUENCE [LARGE SCALE GENOMIC DNA]</scope>
    <source>
        <strain evidence="2">stheno</strain>
    </source>
</reference>
<keyword evidence="2" id="KW-1185">Reference proteome</keyword>
<proteinExistence type="predicted"/>
<protein>
    <submittedName>
        <fullName evidence="1">Uncharacterized protein</fullName>
    </submittedName>
</protein>
<dbReference type="Proteomes" id="UP001162098">
    <property type="component" value="Segment"/>
</dbReference>
<evidence type="ECO:0000313" key="2">
    <source>
        <dbReference type="Proteomes" id="UP001162098"/>
    </source>
</evidence>
<name>A0A7S7YFE7_9VIRU</name>
<evidence type="ECO:0000313" key="1">
    <source>
        <dbReference type="EMBL" id="QPB44535.1"/>
    </source>
</evidence>